<accession>A0A1M4YKE8</accession>
<dbReference type="STRING" id="1194090.SAMN05443144_10581"/>
<sequence>MNYFYNNISTIILVLSLSLCVQSCKDLTELNENPNGVPEEKANADLILSTVLTETASTYTDLGYQDAAGVMQHTQKDAWFSGHNSYDWGPRDWGNYYSMLRNNQTVYKKAVENDMEFHQGVSLVMKSFIYAQITDLWGDAPYGNALKGDLGGDENISPDYDTQEAIYQGIIADLKEASQLLSGSKNSYPEIFAETEKADVIYNGDPAKWQKFANSLLLRYLMRISEKTDVSSDFADIVQNQPLFESNADNALMNFPGSNERSSWPKNTVFDGTDGSDFRRIRPAETLVEALREREDPRIGVWFAEVEIPTRISDEYPHNEIVNGVRYLHADQVDESQVNTNPDYVGIPTQMTTPSGYNLNPTPGQTSNNPFVSYLNDRYRAASGPLLNARLMTYAELNFLLAEAAHKGWLAADAEGYYNAGVRASLEEWEVGDQADTYLNQQTVAYDGSLERIMKQKWIASWTATQEAWFDYRRTGLPDLETGVAAPRDALPLRFQYGSNELNFNPENVNAAIERLESTQFSQGEENSQWDKMWILAGTGKPY</sequence>
<dbReference type="OrthoDB" id="973072at2"/>
<evidence type="ECO:0000313" key="1">
    <source>
        <dbReference type="EMBL" id="SHF05876.1"/>
    </source>
</evidence>
<dbReference type="InterPro" id="IPR041662">
    <property type="entry name" value="SusD-like_2"/>
</dbReference>
<keyword evidence="2" id="KW-1185">Reference proteome</keyword>
<dbReference type="Proteomes" id="UP000184041">
    <property type="component" value="Unassembled WGS sequence"/>
</dbReference>
<dbReference type="RefSeq" id="WP_073060819.1">
    <property type="nucleotide sequence ID" value="NZ_FQUS01000005.1"/>
</dbReference>
<dbReference type="AlphaFoldDB" id="A0A1M4YKE8"/>
<evidence type="ECO:0000313" key="2">
    <source>
        <dbReference type="Proteomes" id="UP000184041"/>
    </source>
</evidence>
<organism evidence="1 2">
    <name type="scientific">Fodinibius roseus</name>
    <dbReference type="NCBI Taxonomy" id="1194090"/>
    <lineage>
        <taxon>Bacteria</taxon>
        <taxon>Pseudomonadati</taxon>
        <taxon>Balneolota</taxon>
        <taxon>Balneolia</taxon>
        <taxon>Balneolales</taxon>
        <taxon>Balneolaceae</taxon>
        <taxon>Fodinibius</taxon>
    </lineage>
</organism>
<dbReference type="EMBL" id="FQUS01000005">
    <property type="protein sequence ID" value="SHF05876.1"/>
    <property type="molecule type" value="Genomic_DNA"/>
</dbReference>
<gene>
    <name evidence="1" type="ORF">SAMN05443144_10581</name>
</gene>
<dbReference type="Gene3D" id="1.25.40.390">
    <property type="match status" value="1"/>
</dbReference>
<name>A0A1M4YKE8_9BACT</name>
<dbReference type="SUPFAM" id="SSF48452">
    <property type="entry name" value="TPR-like"/>
    <property type="match status" value="1"/>
</dbReference>
<reference evidence="1 2" key="1">
    <citation type="submission" date="2016-11" db="EMBL/GenBank/DDBJ databases">
        <authorList>
            <person name="Jaros S."/>
            <person name="Januszkiewicz K."/>
            <person name="Wedrychowicz H."/>
        </authorList>
    </citation>
    <scope>NUCLEOTIDE SEQUENCE [LARGE SCALE GENOMIC DNA]</scope>
    <source>
        <strain evidence="1 2">DSM 21986</strain>
    </source>
</reference>
<dbReference type="InterPro" id="IPR011990">
    <property type="entry name" value="TPR-like_helical_dom_sf"/>
</dbReference>
<dbReference type="Pfam" id="PF12771">
    <property type="entry name" value="SusD-like_2"/>
    <property type="match status" value="1"/>
</dbReference>
<proteinExistence type="predicted"/>
<protein>
    <submittedName>
        <fullName evidence="1">Starch-binding associating with outer membrane</fullName>
    </submittedName>
</protein>